<dbReference type="Proteomes" id="UP000708208">
    <property type="component" value="Unassembled WGS sequence"/>
</dbReference>
<sequence>MAEIHIIQNGYSTVDNGVMKANATCSVVVTPANTIIIDTLSPWDSEVIKKKLQELHIDKVDYVLSTHGHPDHTGNNHLFLNSKHIVGYSVFEKDSYLLHPFEKGVEFIIDDWTKVIPTPGHTSEDVTLLINTKENKIVAATGDLFEREEDVIEDPSLWMDSSYDARLQAENRLKVLSISDVVIPGHGPMFPVSNSHRQAAQVFYENL</sequence>
<dbReference type="PANTHER" id="PTHR23200">
    <property type="entry name" value="METALLO-BETA-LACTAMASE DOMAIN-CONTAINING PROTEIN 1"/>
    <property type="match status" value="1"/>
</dbReference>
<dbReference type="PANTHER" id="PTHR23200:SF48">
    <property type="entry name" value="METALLO-BETA-LACTAMASE DOMAIN-CONTAINING PROTEIN 1"/>
    <property type="match status" value="1"/>
</dbReference>
<dbReference type="AlphaFoldDB" id="A0A8J2KD90"/>
<comment type="caution">
    <text evidence="3">The sequence shown here is derived from an EMBL/GenBank/DDBJ whole genome shotgun (WGS) entry which is preliminary data.</text>
</comment>
<accession>A0A8J2KD90</accession>
<organism evidence="3 4">
    <name type="scientific">Allacma fusca</name>
    <dbReference type="NCBI Taxonomy" id="39272"/>
    <lineage>
        <taxon>Eukaryota</taxon>
        <taxon>Metazoa</taxon>
        <taxon>Ecdysozoa</taxon>
        <taxon>Arthropoda</taxon>
        <taxon>Hexapoda</taxon>
        <taxon>Collembola</taxon>
        <taxon>Symphypleona</taxon>
        <taxon>Sminthuridae</taxon>
        <taxon>Allacma</taxon>
    </lineage>
</organism>
<dbReference type="InterPro" id="IPR001279">
    <property type="entry name" value="Metallo-B-lactamas"/>
</dbReference>
<gene>
    <name evidence="3" type="ORF">AFUS01_LOCUS22446</name>
</gene>
<dbReference type="Pfam" id="PF00753">
    <property type="entry name" value="Lactamase_B"/>
    <property type="match status" value="1"/>
</dbReference>
<dbReference type="EMBL" id="CAJVCH010261387">
    <property type="protein sequence ID" value="CAG7734038.1"/>
    <property type="molecule type" value="Genomic_DNA"/>
</dbReference>
<dbReference type="OrthoDB" id="10250730at2759"/>
<evidence type="ECO:0000259" key="2">
    <source>
        <dbReference type="SMART" id="SM00849"/>
    </source>
</evidence>
<protein>
    <recommendedName>
        <fullName evidence="2">Metallo-beta-lactamase domain-containing protein</fullName>
    </recommendedName>
</protein>
<name>A0A8J2KD90_9HEXA</name>
<dbReference type="InterPro" id="IPR039344">
    <property type="entry name" value="MBLAC1"/>
</dbReference>
<proteinExistence type="predicted"/>
<evidence type="ECO:0000313" key="3">
    <source>
        <dbReference type="EMBL" id="CAG7734038.1"/>
    </source>
</evidence>
<evidence type="ECO:0000313" key="4">
    <source>
        <dbReference type="Proteomes" id="UP000708208"/>
    </source>
</evidence>
<comment type="subunit">
    <text evidence="1">Homodimer.</text>
</comment>
<feature type="domain" description="Metallo-beta-lactamase" evidence="2">
    <location>
        <begin position="22"/>
        <end position="186"/>
    </location>
</feature>
<evidence type="ECO:0000256" key="1">
    <source>
        <dbReference type="ARBA" id="ARBA00011738"/>
    </source>
</evidence>
<dbReference type="CDD" id="cd07711">
    <property type="entry name" value="MBLAC1-like_MBL-fold"/>
    <property type="match status" value="1"/>
</dbReference>
<reference evidence="3" key="1">
    <citation type="submission" date="2021-06" db="EMBL/GenBank/DDBJ databases">
        <authorList>
            <person name="Hodson N. C."/>
            <person name="Mongue J. A."/>
            <person name="Jaron S. K."/>
        </authorList>
    </citation>
    <scope>NUCLEOTIDE SEQUENCE</scope>
</reference>
<keyword evidence="4" id="KW-1185">Reference proteome</keyword>
<dbReference type="SMART" id="SM00849">
    <property type="entry name" value="Lactamase_B"/>
    <property type="match status" value="1"/>
</dbReference>